<keyword evidence="7" id="KW-1133">Transmembrane helix</keyword>
<dbReference type="EMBL" id="NBIV01000007">
    <property type="protein sequence ID" value="PXF49172.1"/>
    <property type="molecule type" value="Genomic_DNA"/>
</dbReference>
<dbReference type="InterPro" id="IPR018114">
    <property type="entry name" value="TRYPSIN_HIS"/>
</dbReference>
<evidence type="ECO:0000256" key="7">
    <source>
        <dbReference type="SAM" id="Phobius"/>
    </source>
</evidence>
<evidence type="ECO:0000256" key="6">
    <source>
        <dbReference type="SAM" id="MobiDB-lite"/>
    </source>
</evidence>
<keyword evidence="11" id="KW-1185">Reference proteome</keyword>
<keyword evidence="7" id="KW-0812">Transmembrane</keyword>
<evidence type="ECO:0000256" key="4">
    <source>
        <dbReference type="ARBA" id="ARBA00023157"/>
    </source>
</evidence>
<keyword evidence="4" id="KW-1015">Disulfide bond</keyword>
<dbReference type="Proteomes" id="UP000247409">
    <property type="component" value="Unassembled WGS sequence"/>
</dbReference>
<dbReference type="SMART" id="SM00020">
    <property type="entry name" value="Tryp_SPc"/>
    <property type="match status" value="1"/>
</dbReference>
<dbReference type="InterPro" id="IPR001254">
    <property type="entry name" value="Trypsin_dom"/>
</dbReference>
<dbReference type="PANTHER" id="PTHR24252">
    <property type="entry name" value="ACROSIN-RELATED"/>
    <property type="match status" value="1"/>
</dbReference>
<name>A0A2V3J4X2_9FLOR</name>
<keyword evidence="3 8" id="KW-0732">Signal</keyword>
<accession>A0A2V3J4X2</accession>
<evidence type="ECO:0000256" key="1">
    <source>
        <dbReference type="ARBA" id="ARBA00004613"/>
    </source>
</evidence>
<evidence type="ECO:0000256" key="5">
    <source>
        <dbReference type="ARBA" id="ARBA00023180"/>
    </source>
</evidence>
<feature type="compositionally biased region" description="Low complexity" evidence="6">
    <location>
        <begin position="313"/>
        <end position="323"/>
    </location>
</feature>
<feature type="compositionally biased region" description="Low complexity" evidence="6">
    <location>
        <begin position="405"/>
        <end position="422"/>
    </location>
</feature>
<feature type="compositionally biased region" description="Pro residues" evidence="6">
    <location>
        <begin position="343"/>
        <end position="354"/>
    </location>
</feature>
<dbReference type="GO" id="GO:0006508">
    <property type="term" value="P:proteolysis"/>
    <property type="evidence" value="ECO:0007669"/>
    <property type="project" value="InterPro"/>
</dbReference>
<comment type="subcellular location">
    <subcellularLocation>
        <location evidence="1">Secreted</location>
    </subcellularLocation>
</comment>
<feature type="compositionally biased region" description="Pro residues" evidence="6">
    <location>
        <begin position="386"/>
        <end position="401"/>
    </location>
</feature>
<feature type="chain" id="PRO_5016022931" evidence="8">
    <location>
        <begin position="19"/>
        <end position="516"/>
    </location>
</feature>
<dbReference type="AlphaFoldDB" id="A0A2V3J4X2"/>
<evidence type="ECO:0000259" key="9">
    <source>
        <dbReference type="PROSITE" id="PS50240"/>
    </source>
</evidence>
<dbReference type="STRING" id="448386.A0A2V3J4X2"/>
<keyword evidence="2" id="KW-0964">Secreted</keyword>
<dbReference type="PROSITE" id="PS00134">
    <property type="entry name" value="TRYPSIN_HIS"/>
    <property type="match status" value="1"/>
</dbReference>
<gene>
    <name evidence="10" type="ORF">BWQ96_00961</name>
</gene>
<evidence type="ECO:0000313" key="11">
    <source>
        <dbReference type="Proteomes" id="UP000247409"/>
    </source>
</evidence>
<dbReference type="CDD" id="cd00190">
    <property type="entry name" value="Tryp_SPc"/>
    <property type="match status" value="1"/>
</dbReference>
<feature type="domain" description="Peptidase S1" evidence="9">
    <location>
        <begin position="48"/>
        <end position="275"/>
    </location>
</feature>
<dbReference type="FunFam" id="2.40.10.10:FF:000054">
    <property type="entry name" value="Complement C1r subcomponent"/>
    <property type="match status" value="1"/>
</dbReference>
<feature type="compositionally biased region" description="Low complexity" evidence="6">
    <location>
        <begin position="429"/>
        <end position="440"/>
    </location>
</feature>
<dbReference type="OrthoDB" id="9448935at2759"/>
<reference evidence="10 11" key="1">
    <citation type="journal article" date="2018" name="Mol. Biol. Evol.">
        <title>Analysis of the draft genome of the red seaweed Gracilariopsis chorda provides insights into genome size evolution in Rhodophyta.</title>
        <authorList>
            <person name="Lee J."/>
            <person name="Yang E.C."/>
            <person name="Graf L."/>
            <person name="Yang J.H."/>
            <person name="Qiu H."/>
            <person name="Zel Zion U."/>
            <person name="Chan C.X."/>
            <person name="Stephens T.G."/>
            <person name="Weber A.P.M."/>
            <person name="Boo G.H."/>
            <person name="Boo S.M."/>
            <person name="Kim K.M."/>
            <person name="Shin Y."/>
            <person name="Jung M."/>
            <person name="Lee S.J."/>
            <person name="Yim H.S."/>
            <person name="Lee J.H."/>
            <person name="Bhattacharya D."/>
            <person name="Yoon H.S."/>
        </authorList>
    </citation>
    <scope>NUCLEOTIDE SEQUENCE [LARGE SCALE GENOMIC DNA]</scope>
    <source>
        <strain evidence="10 11">SKKU-2015</strain>
        <tissue evidence="10">Whole body</tissue>
    </source>
</reference>
<evidence type="ECO:0000256" key="3">
    <source>
        <dbReference type="ARBA" id="ARBA00022729"/>
    </source>
</evidence>
<feature type="transmembrane region" description="Helical" evidence="7">
    <location>
        <begin position="479"/>
        <end position="503"/>
    </location>
</feature>
<dbReference type="SUPFAM" id="SSF50494">
    <property type="entry name" value="Trypsin-like serine proteases"/>
    <property type="match status" value="1"/>
</dbReference>
<dbReference type="InterPro" id="IPR043504">
    <property type="entry name" value="Peptidase_S1_PA_chymotrypsin"/>
</dbReference>
<keyword evidence="7" id="KW-0472">Membrane</keyword>
<dbReference type="Pfam" id="PF00089">
    <property type="entry name" value="Trypsin"/>
    <property type="match status" value="1"/>
</dbReference>
<evidence type="ECO:0000313" key="10">
    <source>
        <dbReference type="EMBL" id="PXF49172.1"/>
    </source>
</evidence>
<dbReference type="InterPro" id="IPR009003">
    <property type="entry name" value="Peptidase_S1_PA"/>
</dbReference>
<evidence type="ECO:0000256" key="8">
    <source>
        <dbReference type="SAM" id="SignalP"/>
    </source>
</evidence>
<dbReference type="InterPro" id="IPR001314">
    <property type="entry name" value="Peptidase_S1A"/>
</dbReference>
<feature type="compositionally biased region" description="Polar residues" evidence="6">
    <location>
        <begin position="298"/>
        <end position="312"/>
    </location>
</feature>
<keyword evidence="5" id="KW-0325">Glycoprotein</keyword>
<dbReference type="Gene3D" id="2.40.10.10">
    <property type="entry name" value="Trypsin-like serine proteases"/>
    <property type="match status" value="1"/>
</dbReference>
<feature type="signal peptide" evidence="8">
    <location>
        <begin position="1"/>
        <end position="18"/>
    </location>
</feature>
<dbReference type="PANTHER" id="PTHR24252:SF7">
    <property type="entry name" value="HYALIN"/>
    <property type="match status" value="1"/>
</dbReference>
<comment type="caution">
    <text evidence="10">The sequence shown here is derived from an EMBL/GenBank/DDBJ whole genome shotgun (WGS) entry which is preliminary data.</text>
</comment>
<dbReference type="PROSITE" id="PS50240">
    <property type="entry name" value="TRYPSIN_DOM"/>
    <property type="match status" value="1"/>
</dbReference>
<protein>
    <submittedName>
        <fullName evidence="10">Mite allergen Der p 3</fullName>
    </submittedName>
</protein>
<proteinExistence type="predicted"/>
<evidence type="ECO:0000256" key="2">
    <source>
        <dbReference type="ARBA" id="ARBA00022525"/>
    </source>
</evidence>
<sequence length="516" mass="53814">MLITLLPFLLTFLPLATSVPNLLSPPTLLRASKTCPVRLPVHDSSPRIVGGAYSNYYIQSHIISFYDEGCAGTLISPEWALTAAHCLVKPSSKAYVAGAVADSGTLVTIKAVYSHPGFALPVNDIALVKFEKQLPSHCRFIRINDSPHIPSVNEYARVAGFGYTDEGFNPAHDSKLRQVDVPVVDTKDCKHAYRDVDSFLQSGISPNMHICAGYQEGGCDSCSADSGGPLFVYDSQRDLVQIALVSFGYGCARAGVPGGYTRLSNYISWMRSVGAQFNTTSSRTAVMMHSAPEPDSHPVTTAPSSTDLTNDQSTTTSPPTSTSQHIPEAPQPPPVQTPQTNPSTPPLIPDPTPAATPVSATMEEQPTSSATFPHSPPAPTTTSAPDPSPVSTPAADPPVVPQPSAVATGPPTPAADGPPTTVNQPVGQPDATPPSTATTANGDDDDIEMTPSREPQGFSSPPGADLSATQGAKDSTTNVGAIAGGTVGAVALVIFIIAAVVFVRRRYTPAVTSPAV</sequence>
<dbReference type="GO" id="GO:0004252">
    <property type="term" value="F:serine-type endopeptidase activity"/>
    <property type="evidence" value="ECO:0007669"/>
    <property type="project" value="InterPro"/>
</dbReference>
<organism evidence="10 11">
    <name type="scientific">Gracilariopsis chorda</name>
    <dbReference type="NCBI Taxonomy" id="448386"/>
    <lineage>
        <taxon>Eukaryota</taxon>
        <taxon>Rhodophyta</taxon>
        <taxon>Florideophyceae</taxon>
        <taxon>Rhodymeniophycidae</taxon>
        <taxon>Gracilariales</taxon>
        <taxon>Gracilariaceae</taxon>
        <taxon>Gracilariopsis</taxon>
    </lineage>
</organism>
<feature type="region of interest" description="Disordered" evidence="6">
    <location>
        <begin position="288"/>
        <end position="472"/>
    </location>
</feature>
<dbReference type="PRINTS" id="PR00722">
    <property type="entry name" value="CHYMOTRYPSIN"/>
</dbReference>
<dbReference type="GO" id="GO:0005576">
    <property type="term" value="C:extracellular region"/>
    <property type="evidence" value="ECO:0007669"/>
    <property type="project" value="UniProtKB-SubCell"/>
</dbReference>